<dbReference type="PANTHER" id="PTHR31973">
    <property type="entry name" value="POLYPROTEIN, PUTATIVE-RELATED"/>
    <property type="match status" value="1"/>
</dbReference>
<dbReference type="AlphaFoldDB" id="A0AAE0A6U3"/>
<dbReference type="InterPro" id="IPR018289">
    <property type="entry name" value="MULE_transposase_dom"/>
</dbReference>
<keyword evidence="3" id="KW-1185">Reference proteome</keyword>
<sequence length="117" mass="13438">MVVSSKDHMGQLLTAIGVDQNNQMYPVAYAMVESECREIWLWFLELLGTYLELNNSHGTVLITDKQKGLIYVIGEMFPHSEHQYCVKYFYNNFKASHKGLMLKELMWGAAKSTVKQG</sequence>
<comment type="caution">
    <text evidence="2">The sequence shown here is derived from an EMBL/GenBank/DDBJ whole genome shotgun (WGS) entry which is preliminary data.</text>
</comment>
<feature type="domain" description="MULE transposase" evidence="1">
    <location>
        <begin position="7"/>
        <end position="92"/>
    </location>
</feature>
<evidence type="ECO:0000313" key="3">
    <source>
        <dbReference type="Proteomes" id="UP001281410"/>
    </source>
</evidence>
<evidence type="ECO:0000259" key="1">
    <source>
        <dbReference type="Pfam" id="PF10551"/>
    </source>
</evidence>
<name>A0AAE0A6U3_9ROSI</name>
<reference evidence="2" key="1">
    <citation type="journal article" date="2023" name="Plant J.">
        <title>Genome sequences and population genomics provide insights into the demographic history, inbreeding, and mutation load of two 'living fossil' tree species of Dipteronia.</title>
        <authorList>
            <person name="Feng Y."/>
            <person name="Comes H.P."/>
            <person name="Chen J."/>
            <person name="Zhu S."/>
            <person name="Lu R."/>
            <person name="Zhang X."/>
            <person name="Li P."/>
            <person name="Qiu J."/>
            <person name="Olsen K.M."/>
            <person name="Qiu Y."/>
        </authorList>
    </citation>
    <scope>NUCLEOTIDE SEQUENCE</scope>
    <source>
        <strain evidence="2">NBL</strain>
    </source>
</reference>
<dbReference type="EMBL" id="JANJYJ010000006">
    <property type="protein sequence ID" value="KAK3204368.1"/>
    <property type="molecule type" value="Genomic_DNA"/>
</dbReference>
<accession>A0AAE0A6U3</accession>
<dbReference type="Proteomes" id="UP001281410">
    <property type="component" value="Unassembled WGS sequence"/>
</dbReference>
<protein>
    <recommendedName>
        <fullName evidence="1">MULE transposase domain-containing protein</fullName>
    </recommendedName>
</protein>
<proteinExistence type="predicted"/>
<dbReference type="Pfam" id="PF10551">
    <property type="entry name" value="MULE"/>
    <property type="match status" value="1"/>
</dbReference>
<gene>
    <name evidence="2" type="ORF">Dsin_018414</name>
</gene>
<organism evidence="2 3">
    <name type="scientific">Dipteronia sinensis</name>
    <dbReference type="NCBI Taxonomy" id="43782"/>
    <lineage>
        <taxon>Eukaryota</taxon>
        <taxon>Viridiplantae</taxon>
        <taxon>Streptophyta</taxon>
        <taxon>Embryophyta</taxon>
        <taxon>Tracheophyta</taxon>
        <taxon>Spermatophyta</taxon>
        <taxon>Magnoliopsida</taxon>
        <taxon>eudicotyledons</taxon>
        <taxon>Gunneridae</taxon>
        <taxon>Pentapetalae</taxon>
        <taxon>rosids</taxon>
        <taxon>malvids</taxon>
        <taxon>Sapindales</taxon>
        <taxon>Sapindaceae</taxon>
        <taxon>Hippocastanoideae</taxon>
        <taxon>Acereae</taxon>
        <taxon>Dipteronia</taxon>
    </lineage>
</organism>
<evidence type="ECO:0000313" key="2">
    <source>
        <dbReference type="EMBL" id="KAK3204368.1"/>
    </source>
</evidence>
<dbReference type="PANTHER" id="PTHR31973:SF187">
    <property type="entry name" value="MUTATOR TRANSPOSASE MUDRA PROTEIN"/>
    <property type="match status" value="1"/>
</dbReference>